<dbReference type="EMBL" id="JAUTXY010000005">
    <property type="protein sequence ID" value="MEE2058578.1"/>
    <property type="molecule type" value="Genomic_DNA"/>
</dbReference>
<keyword evidence="5" id="KW-1185">Reference proteome</keyword>
<dbReference type="InterPro" id="IPR050109">
    <property type="entry name" value="HTH-type_TetR-like_transc_reg"/>
</dbReference>
<dbReference type="PROSITE" id="PS50977">
    <property type="entry name" value="HTH_TETR_2"/>
    <property type="match status" value="1"/>
</dbReference>
<dbReference type="Pfam" id="PF00440">
    <property type="entry name" value="TetR_N"/>
    <property type="match status" value="1"/>
</dbReference>
<feature type="DNA-binding region" description="H-T-H motif" evidence="2">
    <location>
        <begin position="38"/>
        <end position="57"/>
    </location>
</feature>
<dbReference type="SUPFAM" id="SSF46689">
    <property type="entry name" value="Homeodomain-like"/>
    <property type="match status" value="1"/>
</dbReference>
<proteinExistence type="predicted"/>
<dbReference type="PANTHER" id="PTHR30055">
    <property type="entry name" value="HTH-TYPE TRANSCRIPTIONAL REGULATOR RUTR"/>
    <property type="match status" value="1"/>
</dbReference>
<sequence length="206" mass="22598">MSLEAEPQRQRLEPDARRRQILDCAIRLFGERPYASVSATELAKEAGVARGLINHYFGGKRDLYLEVIKAMVTVPPPDRVTVPDGTLTERADAFIDWFLTILERHGKTWLVAVAGGGMASDPDVGKILSDADDLAADRLLEALGPAITEEEAMALHPMIRAYGGLIKSTGREWIERRSLTREQVHTLLTDTLVVIVESAIGASHTA</sequence>
<evidence type="ECO:0000259" key="3">
    <source>
        <dbReference type="PROSITE" id="PS50977"/>
    </source>
</evidence>
<protein>
    <submittedName>
        <fullName evidence="4">Helix-turn-helix domain-containing protein</fullName>
    </submittedName>
</protein>
<reference evidence="4 5" key="1">
    <citation type="submission" date="2023-07" db="EMBL/GenBank/DDBJ databases">
        <authorList>
            <person name="Girao M."/>
            <person name="Carvalho M.F."/>
        </authorList>
    </citation>
    <scope>NUCLEOTIDE SEQUENCE [LARGE SCALE GENOMIC DNA]</scope>
    <source>
        <strain evidence="4 5">YIM65754</strain>
    </source>
</reference>
<dbReference type="InterPro" id="IPR009057">
    <property type="entry name" value="Homeodomain-like_sf"/>
</dbReference>
<evidence type="ECO:0000313" key="4">
    <source>
        <dbReference type="EMBL" id="MEE2058578.1"/>
    </source>
</evidence>
<feature type="domain" description="HTH tetR-type" evidence="3">
    <location>
        <begin position="15"/>
        <end position="75"/>
    </location>
</feature>
<dbReference type="Gene3D" id="1.10.357.10">
    <property type="entry name" value="Tetracycline Repressor, domain 2"/>
    <property type="match status" value="1"/>
</dbReference>
<keyword evidence="1 2" id="KW-0238">DNA-binding</keyword>
<gene>
    <name evidence="4" type="ORF">Q7514_13715</name>
</gene>
<evidence type="ECO:0000313" key="5">
    <source>
        <dbReference type="Proteomes" id="UP001336020"/>
    </source>
</evidence>
<dbReference type="InterPro" id="IPR001647">
    <property type="entry name" value="HTH_TetR"/>
</dbReference>
<dbReference type="PANTHER" id="PTHR30055:SF174">
    <property type="entry name" value="TRANSCRIPTIONAL REGULATORY PROTEIN (PROBABLY TETR-FAMILY)-RELATED"/>
    <property type="match status" value="1"/>
</dbReference>
<accession>A0ABU7LAJ6</accession>
<comment type="caution">
    <text evidence="4">The sequence shown here is derived from an EMBL/GenBank/DDBJ whole genome shotgun (WGS) entry which is preliminary data.</text>
</comment>
<evidence type="ECO:0000256" key="1">
    <source>
        <dbReference type="ARBA" id="ARBA00023125"/>
    </source>
</evidence>
<organism evidence="4 5">
    <name type="scientific">Rhodococcus artemisiae</name>
    <dbReference type="NCBI Taxonomy" id="714159"/>
    <lineage>
        <taxon>Bacteria</taxon>
        <taxon>Bacillati</taxon>
        <taxon>Actinomycetota</taxon>
        <taxon>Actinomycetes</taxon>
        <taxon>Mycobacteriales</taxon>
        <taxon>Nocardiaceae</taxon>
        <taxon>Rhodococcus</taxon>
    </lineage>
</organism>
<dbReference type="Proteomes" id="UP001336020">
    <property type="component" value="Unassembled WGS sequence"/>
</dbReference>
<dbReference type="PRINTS" id="PR00455">
    <property type="entry name" value="HTHTETR"/>
</dbReference>
<evidence type="ECO:0000256" key="2">
    <source>
        <dbReference type="PROSITE-ProRule" id="PRU00335"/>
    </source>
</evidence>
<name>A0ABU7LAJ6_9NOCA</name>
<dbReference type="RefSeq" id="WP_330133816.1">
    <property type="nucleotide sequence ID" value="NZ_JAUTXY010000005.1"/>
</dbReference>